<comment type="subcellular location">
    <subcellularLocation>
        <location evidence="9">Cell membrane</location>
        <topology evidence="9">Multi-pass membrane protein</topology>
    </subcellularLocation>
</comment>
<dbReference type="Proteomes" id="UP000095647">
    <property type="component" value="Unassembled WGS sequence"/>
</dbReference>
<dbReference type="Proteomes" id="UP000464884">
    <property type="component" value="Chromosome"/>
</dbReference>
<dbReference type="GO" id="GO:0006508">
    <property type="term" value="P:proteolysis"/>
    <property type="evidence" value="ECO:0007669"/>
    <property type="project" value="UniProtKB-KW"/>
</dbReference>
<evidence type="ECO:0000256" key="10">
    <source>
        <dbReference type="RuleBase" id="RU004181"/>
    </source>
</evidence>
<evidence type="ECO:0000313" key="28">
    <source>
        <dbReference type="Proteomes" id="UP000285262"/>
    </source>
</evidence>
<comment type="similarity">
    <text evidence="1 9 10">Belongs to the peptidase A8 family.</text>
</comment>
<evidence type="ECO:0000313" key="14">
    <source>
        <dbReference type="EMBL" id="KAB5886007.1"/>
    </source>
</evidence>
<evidence type="ECO:0000313" key="25">
    <source>
        <dbReference type="Proteomes" id="UP000193377"/>
    </source>
</evidence>
<dbReference type="EMBL" id="LNKD01000002">
    <property type="protein sequence ID" value="OSG86129.1"/>
    <property type="molecule type" value="Genomic_DNA"/>
</dbReference>
<evidence type="ECO:0000313" key="18">
    <source>
        <dbReference type="EMBL" id="OSG94040.1"/>
    </source>
</evidence>
<dbReference type="EMBL" id="CYYI01000001">
    <property type="protein sequence ID" value="CUN35962.1"/>
    <property type="molecule type" value="Genomic_DNA"/>
</dbReference>
<dbReference type="KEGG" id="badl:BADO_1190"/>
<evidence type="ECO:0000313" key="17">
    <source>
        <dbReference type="EMBL" id="OSG86129.1"/>
    </source>
</evidence>
<dbReference type="EMBL" id="LNKH01000007">
    <property type="protein sequence ID" value="OSG96799.1"/>
    <property type="molecule type" value="Genomic_DNA"/>
</dbReference>
<evidence type="ECO:0000256" key="5">
    <source>
        <dbReference type="ARBA" id="ARBA00022750"/>
    </source>
</evidence>
<dbReference type="EMBL" id="MAXD01000002">
    <property type="protein sequence ID" value="OFA35406.1"/>
    <property type="molecule type" value="Genomic_DNA"/>
</dbReference>
<dbReference type="GO" id="GO:0004190">
    <property type="term" value="F:aspartic-type endopeptidase activity"/>
    <property type="evidence" value="ECO:0007669"/>
    <property type="project" value="UniProtKB-UniRule"/>
</dbReference>
<evidence type="ECO:0000313" key="16">
    <source>
        <dbReference type="EMBL" id="OFA35406.1"/>
    </source>
</evidence>
<dbReference type="EMBL" id="QRNG01000003">
    <property type="protein sequence ID" value="RHK26838.1"/>
    <property type="molecule type" value="Genomic_DNA"/>
</dbReference>
<dbReference type="EMBL" id="JANFYM010000003">
    <property type="protein sequence ID" value="MCQ4792855.1"/>
    <property type="molecule type" value="Genomic_DNA"/>
</dbReference>
<keyword evidence="2 9" id="KW-1003">Cell membrane</keyword>
<evidence type="ECO:0000313" key="27">
    <source>
        <dbReference type="Proteomes" id="UP000193905"/>
    </source>
</evidence>
<evidence type="ECO:0000313" key="21">
    <source>
        <dbReference type="EMBL" id="RGS65111.1"/>
    </source>
</evidence>
<evidence type="ECO:0000313" key="19">
    <source>
        <dbReference type="EMBL" id="OSG96799.1"/>
    </source>
</evidence>
<evidence type="ECO:0000313" key="22">
    <source>
        <dbReference type="EMBL" id="RHK26838.1"/>
    </source>
</evidence>
<comment type="pathway">
    <text evidence="9">Protein modification; lipoprotein biosynthesis (signal peptide cleavage).</text>
</comment>
<evidence type="ECO:0000256" key="1">
    <source>
        <dbReference type="ARBA" id="ARBA00006139"/>
    </source>
</evidence>
<dbReference type="PRINTS" id="PR00781">
    <property type="entry name" value="LIPOSIGPTASE"/>
</dbReference>
<proteinExistence type="inferred from homology"/>
<dbReference type="EC" id="3.4.23.36" evidence="9"/>
<reference evidence="15" key="7">
    <citation type="submission" date="2022-06" db="EMBL/GenBank/DDBJ databases">
        <title>Isolation of gut microbiota from human fecal samples.</title>
        <authorList>
            <person name="Pamer E.G."/>
            <person name="Barat B."/>
            <person name="Waligurski E."/>
            <person name="Medina S."/>
            <person name="Paddock L."/>
            <person name="Mostad J."/>
        </authorList>
    </citation>
    <scope>NUCLEOTIDE SEQUENCE</scope>
    <source>
        <strain evidence="15">SL.1.01</strain>
    </source>
</reference>
<dbReference type="EMBL" id="WDLT01000003">
    <property type="protein sequence ID" value="KAB5747313.1"/>
    <property type="molecule type" value="Genomic_DNA"/>
</dbReference>
<sequence>MKNDQRRLRDRVAVFACIAIATIAIDQLTKMWALSALADGRTIRVIPGLLSLTLVRNPGASLGMGSGMTWLISLLAMAACVALVVLAVRTISMKWTVLFAFAFAGAFGNLIDRVIYAEGFLNGKVVDFLNYGWSIGNVADIFLMLAGVAAVLLLFLGEPFSQKDLDEANGKTLGDDANATDDGAKAA</sequence>
<dbReference type="EMBL" id="QRVT01000002">
    <property type="protein sequence ID" value="RGS65111.1"/>
    <property type="molecule type" value="Genomic_DNA"/>
</dbReference>
<comment type="catalytic activity">
    <reaction evidence="9">
        <text>Release of signal peptides from bacterial membrane prolipoproteins. Hydrolyzes -Xaa-Yaa-Zaa-|-(S,diacylglyceryl)Cys-, in which Xaa is hydrophobic (preferably Leu), and Yaa (Ala or Ser) and Zaa (Gly or Ala) have small, neutral side chains.</text>
        <dbReference type="EC" id="3.4.23.36"/>
    </reaction>
</comment>
<dbReference type="Proteomes" id="UP000437631">
    <property type="component" value="Unassembled WGS sequence"/>
</dbReference>
<evidence type="ECO:0000313" key="30">
    <source>
        <dbReference type="Proteomes" id="UP000437631"/>
    </source>
</evidence>
<evidence type="ECO:0000256" key="7">
    <source>
        <dbReference type="ARBA" id="ARBA00022989"/>
    </source>
</evidence>
<dbReference type="eggNOG" id="COG0597">
    <property type="taxonomic scope" value="Bacteria"/>
</dbReference>
<dbReference type="Proteomes" id="UP000285262">
    <property type="component" value="Unassembled WGS sequence"/>
</dbReference>
<reference evidence="25 26" key="2">
    <citation type="journal article" date="2016" name="Sci. Rep.">
        <title>Evaluation of genetic diversity among strains of the human gut commensal Bifidobacterium adolescentis.</title>
        <authorList>
            <person name="Duranti S."/>
            <person name="Milani C."/>
            <person name="Lugli G.A."/>
            <person name="Mancabelli L."/>
            <person name="Turroni F."/>
            <person name="Ferrario C."/>
            <person name="Mangifesta M."/>
            <person name="Viappiani A."/>
            <person name="Sanchez B."/>
            <person name="Margolles A."/>
            <person name="van Sinderen D."/>
            <person name="Ventura M."/>
        </authorList>
    </citation>
    <scope>NUCLEOTIDE SEQUENCE [LARGE SCALE GENOMIC DNA]</scope>
    <source>
        <strain evidence="17 25">487B</strain>
        <strain evidence="18 26">AD2-8</strain>
        <strain evidence="19 27">AL46-2</strain>
    </source>
</reference>
<dbReference type="NCBIfam" id="NF011353">
    <property type="entry name" value="PRK14771.1"/>
    <property type="match status" value="1"/>
</dbReference>
<keyword evidence="12" id="KW-0449">Lipoprotein</keyword>
<dbReference type="UniPathway" id="UPA00665"/>
<dbReference type="EMBL" id="WDIP01000003">
    <property type="protein sequence ID" value="KAB5886007.1"/>
    <property type="molecule type" value="Genomic_DNA"/>
</dbReference>
<reference evidence="16 24" key="3">
    <citation type="submission" date="2016-07" db="EMBL/GenBank/DDBJ databases">
        <title>Draft Genome Sequence of Bifidobacterium adolescentis strain Km 4.</title>
        <authorList>
            <person name="Danilenko V.N."/>
        </authorList>
    </citation>
    <scope>NUCLEOTIDE SEQUENCE [LARGE SCALE GENOMIC DNA]</scope>
    <source>
        <strain evidence="16 24">Km 4</strain>
    </source>
</reference>
<evidence type="ECO:0000256" key="6">
    <source>
        <dbReference type="ARBA" id="ARBA00022801"/>
    </source>
</evidence>
<feature type="active site" evidence="9">
    <location>
        <position position="127"/>
    </location>
</feature>
<evidence type="ECO:0000313" key="24">
    <source>
        <dbReference type="Proteomes" id="UP000175684"/>
    </source>
</evidence>
<keyword evidence="5 9" id="KW-0064">Aspartyl protease</keyword>
<gene>
    <name evidence="9 13" type="primary">lspA</name>
    <name evidence="18" type="ORF">AD0028_1407</name>
    <name evidence="19" type="ORF">AL0462_1293</name>
    <name evidence="17" type="ORF">B0487_1638</name>
    <name evidence="16" type="ORF">BBK15_04950</name>
    <name evidence="22" type="ORF">DW072_03385</name>
    <name evidence="21" type="ORF">DWX79_05810</name>
    <name evidence="12" type="ORF">ERS852382_00130</name>
    <name evidence="20" type="ORF">F3K97_07995</name>
    <name evidence="14" type="ORF">GA629_04480</name>
    <name evidence="13" type="ORF">GA752_03920</name>
    <name evidence="15" type="ORF">NE692_05180</name>
</gene>
<feature type="region of interest" description="Disordered" evidence="11">
    <location>
        <begin position="167"/>
        <end position="187"/>
    </location>
</feature>
<dbReference type="GO" id="GO:0005886">
    <property type="term" value="C:plasma membrane"/>
    <property type="evidence" value="ECO:0007669"/>
    <property type="project" value="UniProtKB-SubCell"/>
</dbReference>
<dbReference type="OrthoDB" id="4308908at2"/>
<evidence type="ECO:0000313" key="32">
    <source>
        <dbReference type="Proteomes" id="UP000470200"/>
    </source>
</evidence>
<dbReference type="RefSeq" id="WP_003810842.1">
    <property type="nucleotide sequence ID" value="NZ_AP028457.1"/>
</dbReference>
<evidence type="ECO:0000313" key="26">
    <source>
        <dbReference type="Proteomes" id="UP000193664"/>
    </source>
</evidence>
<dbReference type="EMBL" id="LNKF01000004">
    <property type="protein sequence ID" value="OSG94040.1"/>
    <property type="molecule type" value="Genomic_DNA"/>
</dbReference>
<comment type="function">
    <text evidence="9">This protein specifically catalyzes the removal of signal peptides from prolipoproteins.</text>
</comment>
<evidence type="ECO:0000256" key="8">
    <source>
        <dbReference type="ARBA" id="ARBA00023136"/>
    </source>
</evidence>
<keyword evidence="6 9" id="KW-0378">Hydrolase</keyword>
<name>A0A076JHV2_BIFAD</name>
<feature type="transmembrane region" description="Helical" evidence="9">
    <location>
        <begin position="131"/>
        <end position="156"/>
    </location>
</feature>
<dbReference type="Proteomes" id="UP001206013">
    <property type="component" value="Unassembled WGS sequence"/>
</dbReference>
<dbReference type="Proteomes" id="UP000175684">
    <property type="component" value="Unassembled WGS sequence"/>
</dbReference>
<keyword evidence="8 9" id="KW-0472">Membrane</keyword>
<keyword evidence="7 9" id="KW-1133">Transmembrane helix</keyword>
<evidence type="ECO:0000256" key="2">
    <source>
        <dbReference type="ARBA" id="ARBA00022475"/>
    </source>
</evidence>
<evidence type="ECO:0000313" key="31">
    <source>
        <dbReference type="Proteomes" id="UP000464884"/>
    </source>
</evidence>
<feature type="transmembrane region" description="Helical" evidence="9">
    <location>
        <begin position="12"/>
        <end position="29"/>
    </location>
</feature>
<dbReference type="HAMAP" id="MF_00161">
    <property type="entry name" value="LspA"/>
    <property type="match status" value="1"/>
</dbReference>
<evidence type="ECO:0000256" key="4">
    <source>
        <dbReference type="ARBA" id="ARBA00022692"/>
    </source>
</evidence>
<dbReference type="InterPro" id="IPR001872">
    <property type="entry name" value="Peptidase_A8"/>
</dbReference>
<dbReference type="PANTHER" id="PTHR33695">
    <property type="entry name" value="LIPOPROTEIN SIGNAL PEPTIDASE"/>
    <property type="match status" value="1"/>
</dbReference>
<organism evidence="13 30">
    <name type="scientific">Bifidobacterium adolescentis</name>
    <dbReference type="NCBI Taxonomy" id="1680"/>
    <lineage>
        <taxon>Bacteria</taxon>
        <taxon>Bacillati</taxon>
        <taxon>Actinomycetota</taxon>
        <taxon>Actinomycetes</taxon>
        <taxon>Bifidobacteriales</taxon>
        <taxon>Bifidobacteriaceae</taxon>
        <taxon>Bifidobacterium</taxon>
    </lineage>
</organism>
<evidence type="ECO:0000256" key="11">
    <source>
        <dbReference type="SAM" id="MobiDB-lite"/>
    </source>
</evidence>
<evidence type="ECO:0000313" key="23">
    <source>
        <dbReference type="Proteomes" id="UP000095647"/>
    </source>
</evidence>
<reference evidence="20 31" key="6">
    <citation type="submission" date="2019-12" db="EMBL/GenBank/DDBJ databases">
        <title>Draft Genome Sequence of Bifidobacterium adolescentis ZJ2.</title>
        <authorList>
            <person name="Jin Z."/>
        </authorList>
    </citation>
    <scope>NUCLEOTIDE SEQUENCE [LARGE SCALE GENOMIC DNA]</scope>
    <source>
        <strain evidence="20 31">ZJ2</strain>
    </source>
</reference>
<dbReference type="Proteomes" id="UP000193664">
    <property type="component" value="Unassembled WGS sequence"/>
</dbReference>
<dbReference type="AlphaFoldDB" id="A0A076JHV2"/>
<dbReference type="Pfam" id="PF01252">
    <property type="entry name" value="Peptidase_A8"/>
    <property type="match status" value="1"/>
</dbReference>
<reference evidence="30 32" key="5">
    <citation type="journal article" date="2019" name="Nat. Med.">
        <title>A library of human gut bacterial isolates paired with longitudinal multiomics data enables mechanistic microbiome research.</title>
        <authorList>
            <person name="Poyet M."/>
            <person name="Groussin M."/>
            <person name="Gibbons S.M."/>
            <person name="Avila-Pacheco J."/>
            <person name="Jiang X."/>
            <person name="Kearney S.M."/>
            <person name="Perrotta A.R."/>
            <person name="Berdy B."/>
            <person name="Zhao S."/>
            <person name="Lieberman T.D."/>
            <person name="Swanson P.K."/>
            <person name="Smith M."/>
            <person name="Roesemann S."/>
            <person name="Alexander J.E."/>
            <person name="Rich S.A."/>
            <person name="Livny J."/>
            <person name="Vlamakis H."/>
            <person name="Clish C."/>
            <person name="Bullock K."/>
            <person name="Deik A."/>
            <person name="Scott J."/>
            <person name="Pierce K.A."/>
            <person name="Xavier R.J."/>
            <person name="Alm E.J."/>
        </authorList>
    </citation>
    <scope>NUCLEOTIDE SEQUENCE [LARGE SCALE GENOMIC DNA]</scope>
    <source>
        <strain evidence="14 32">BIOML-A105</strain>
        <strain evidence="13 30">BIOML-A190</strain>
    </source>
</reference>
<evidence type="ECO:0000256" key="9">
    <source>
        <dbReference type="HAMAP-Rule" id="MF_00161"/>
    </source>
</evidence>
<evidence type="ECO:0000313" key="29">
    <source>
        <dbReference type="Proteomes" id="UP000285462"/>
    </source>
</evidence>
<feature type="transmembrane region" description="Helical" evidence="9">
    <location>
        <begin position="95"/>
        <end position="111"/>
    </location>
</feature>
<feature type="active site" evidence="9">
    <location>
        <position position="140"/>
    </location>
</feature>
<dbReference type="Proteomes" id="UP000470200">
    <property type="component" value="Unassembled WGS sequence"/>
</dbReference>
<evidence type="ECO:0000256" key="3">
    <source>
        <dbReference type="ARBA" id="ARBA00022670"/>
    </source>
</evidence>
<evidence type="ECO:0000313" key="20">
    <source>
        <dbReference type="EMBL" id="QHB63186.1"/>
    </source>
</evidence>
<protein>
    <recommendedName>
        <fullName evidence="9">Lipoprotein signal peptidase</fullName>
        <ecNumber evidence="9">3.4.23.36</ecNumber>
    </recommendedName>
    <alternativeName>
        <fullName evidence="9">Prolipoprotein signal peptidase</fullName>
    </alternativeName>
    <alternativeName>
        <fullName evidence="9">Signal peptidase II</fullName>
        <shortName evidence="9">SPase II</shortName>
    </alternativeName>
</protein>
<reference evidence="12 23" key="1">
    <citation type="submission" date="2015-09" db="EMBL/GenBank/DDBJ databases">
        <authorList>
            <consortium name="Pathogen Informatics"/>
        </authorList>
    </citation>
    <scope>NUCLEOTIDE SEQUENCE [LARGE SCALE GENOMIC DNA]</scope>
    <source>
        <strain evidence="12 23">2789STDY5608824</strain>
    </source>
</reference>
<dbReference type="Proteomes" id="UP000193905">
    <property type="component" value="Unassembled WGS sequence"/>
</dbReference>
<reference evidence="28 29" key="4">
    <citation type="submission" date="2018-08" db="EMBL/GenBank/DDBJ databases">
        <title>A genome reference for cultivated species of the human gut microbiota.</title>
        <authorList>
            <person name="Zou Y."/>
            <person name="Xue W."/>
            <person name="Luo G."/>
        </authorList>
    </citation>
    <scope>NUCLEOTIDE SEQUENCE [LARGE SCALE GENOMIC DNA]</scope>
    <source>
        <strain evidence="21 29">AF21-27</strain>
        <strain evidence="22 28">AF45-19</strain>
    </source>
</reference>
<evidence type="ECO:0000313" key="13">
    <source>
        <dbReference type="EMBL" id="KAB5747313.1"/>
    </source>
</evidence>
<dbReference type="NCBIfam" id="TIGR00077">
    <property type="entry name" value="lspA"/>
    <property type="match status" value="1"/>
</dbReference>
<keyword evidence="3 9" id="KW-0645">Protease</keyword>
<dbReference type="Proteomes" id="UP000193377">
    <property type="component" value="Unassembled WGS sequence"/>
</dbReference>
<feature type="transmembrane region" description="Helical" evidence="9">
    <location>
        <begin position="68"/>
        <end position="88"/>
    </location>
</feature>
<keyword evidence="4 9" id="KW-0812">Transmembrane</keyword>
<dbReference type="Proteomes" id="UP000285462">
    <property type="component" value="Unassembled WGS sequence"/>
</dbReference>
<evidence type="ECO:0000313" key="12">
    <source>
        <dbReference type="EMBL" id="CUN35962.1"/>
    </source>
</evidence>
<dbReference type="PATRIC" id="fig|1680.6.peg.1062"/>
<dbReference type="PANTHER" id="PTHR33695:SF1">
    <property type="entry name" value="LIPOPROTEIN SIGNAL PEPTIDASE"/>
    <property type="match status" value="1"/>
</dbReference>
<evidence type="ECO:0000313" key="15">
    <source>
        <dbReference type="EMBL" id="MCQ4792855.1"/>
    </source>
</evidence>
<accession>A0A076JHV2</accession>
<dbReference type="EMBL" id="CP047129">
    <property type="protein sequence ID" value="QHB63186.1"/>
    <property type="molecule type" value="Genomic_DNA"/>
</dbReference>